<dbReference type="InterPro" id="IPR043504">
    <property type="entry name" value="Peptidase_S1_PA_chymotrypsin"/>
</dbReference>
<dbReference type="EMBL" id="QKKF02010415">
    <property type="protein sequence ID" value="RZF44604.1"/>
    <property type="molecule type" value="Genomic_DNA"/>
</dbReference>
<sequence>KVTKLLEHPCCGSIIAPRVVLTTAHCALKNPDNLSIVSVRVGEYDISQNPDCTPTFCALPVRDVPLSHVVVHPGYSSKTYRHNIALLVLKQRLNYSVTVQPICLHQSHSPLEGSRALLVGWGRVPGDTDIRKRQQQIDLPVIGLDRCVRVYGGSVPLSMNEICVGGEEGKDACSGFGGAPLVLMDKVSKGHFTQIVVIVSLDQRNAEWRGFQCYVLS</sequence>
<evidence type="ECO:0000256" key="4">
    <source>
        <dbReference type="ARBA" id="ARBA00024195"/>
    </source>
</evidence>
<dbReference type="Proteomes" id="UP000291343">
    <property type="component" value="Unassembled WGS sequence"/>
</dbReference>
<dbReference type="CDD" id="cd00190">
    <property type="entry name" value="Tryp_SPc"/>
    <property type="match status" value="1"/>
</dbReference>
<keyword evidence="1" id="KW-0732">Signal</keyword>
<keyword evidence="7" id="KW-1185">Reference proteome</keyword>
<dbReference type="SMART" id="SM00020">
    <property type="entry name" value="Tryp_SPc"/>
    <property type="match status" value="1"/>
</dbReference>
<feature type="domain" description="Peptidase S1" evidence="5">
    <location>
        <begin position="1"/>
        <end position="217"/>
    </location>
</feature>
<dbReference type="InterPro" id="IPR001254">
    <property type="entry name" value="Trypsin_dom"/>
</dbReference>
<proteinExistence type="inferred from homology"/>
<dbReference type="STRING" id="195883.A0A482XFX0"/>
<name>A0A482XFX0_LAOST</name>
<dbReference type="Gene3D" id="2.40.10.10">
    <property type="entry name" value="Trypsin-like serine proteases"/>
    <property type="match status" value="2"/>
</dbReference>
<feature type="non-terminal residue" evidence="6">
    <location>
        <position position="1"/>
    </location>
</feature>
<organism evidence="6 7">
    <name type="scientific">Laodelphax striatellus</name>
    <name type="common">Small brown planthopper</name>
    <name type="synonym">Delphax striatella</name>
    <dbReference type="NCBI Taxonomy" id="195883"/>
    <lineage>
        <taxon>Eukaryota</taxon>
        <taxon>Metazoa</taxon>
        <taxon>Ecdysozoa</taxon>
        <taxon>Arthropoda</taxon>
        <taxon>Hexapoda</taxon>
        <taxon>Insecta</taxon>
        <taxon>Pterygota</taxon>
        <taxon>Neoptera</taxon>
        <taxon>Paraneoptera</taxon>
        <taxon>Hemiptera</taxon>
        <taxon>Auchenorrhyncha</taxon>
        <taxon>Fulgoroidea</taxon>
        <taxon>Delphacidae</taxon>
        <taxon>Criomorphinae</taxon>
        <taxon>Laodelphax</taxon>
    </lineage>
</organism>
<reference evidence="6 7" key="1">
    <citation type="journal article" date="2017" name="Gigascience">
        <title>Genome sequence of the small brown planthopper, Laodelphax striatellus.</title>
        <authorList>
            <person name="Zhu J."/>
            <person name="Jiang F."/>
            <person name="Wang X."/>
            <person name="Yang P."/>
            <person name="Bao Y."/>
            <person name="Zhao W."/>
            <person name="Wang W."/>
            <person name="Lu H."/>
            <person name="Wang Q."/>
            <person name="Cui N."/>
            <person name="Li J."/>
            <person name="Chen X."/>
            <person name="Luo L."/>
            <person name="Yu J."/>
            <person name="Kang L."/>
            <person name="Cui F."/>
        </authorList>
    </citation>
    <scope>NUCLEOTIDE SEQUENCE [LARGE SCALE GENOMIC DNA]</scope>
    <source>
        <strain evidence="6">Lst14</strain>
    </source>
</reference>
<dbReference type="PROSITE" id="PS50240">
    <property type="entry name" value="TRYPSIN_DOM"/>
    <property type="match status" value="1"/>
</dbReference>
<comment type="caution">
    <text evidence="6">The sequence shown here is derived from an EMBL/GenBank/DDBJ whole genome shotgun (WGS) entry which is preliminary data.</text>
</comment>
<keyword evidence="3" id="KW-0325">Glycoprotein</keyword>
<dbReference type="AlphaFoldDB" id="A0A482XFX0"/>
<dbReference type="FunFam" id="2.40.10.10:FF:000028">
    <property type="entry name" value="Serine protease easter"/>
    <property type="match status" value="1"/>
</dbReference>
<evidence type="ECO:0000256" key="1">
    <source>
        <dbReference type="ARBA" id="ARBA00022729"/>
    </source>
</evidence>
<dbReference type="GO" id="GO:0006508">
    <property type="term" value="P:proteolysis"/>
    <property type="evidence" value="ECO:0007669"/>
    <property type="project" value="InterPro"/>
</dbReference>
<dbReference type="PANTHER" id="PTHR24258:SF145">
    <property type="entry name" value="SERINE PROTEASE EASTER-LIKE PROTEIN"/>
    <property type="match status" value="1"/>
</dbReference>
<dbReference type="Pfam" id="PF00089">
    <property type="entry name" value="Trypsin"/>
    <property type="match status" value="1"/>
</dbReference>
<dbReference type="InterPro" id="IPR009003">
    <property type="entry name" value="Peptidase_S1_PA"/>
</dbReference>
<accession>A0A482XFX0</accession>
<evidence type="ECO:0000313" key="6">
    <source>
        <dbReference type="EMBL" id="RZF44604.1"/>
    </source>
</evidence>
<evidence type="ECO:0000256" key="2">
    <source>
        <dbReference type="ARBA" id="ARBA00023157"/>
    </source>
</evidence>
<keyword evidence="2" id="KW-1015">Disulfide bond</keyword>
<dbReference type="PRINTS" id="PR00722">
    <property type="entry name" value="CHYMOTRYPSIN"/>
</dbReference>
<dbReference type="InterPro" id="IPR001314">
    <property type="entry name" value="Peptidase_S1A"/>
</dbReference>
<dbReference type="PANTHER" id="PTHR24258">
    <property type="entry name" value="SERINE PROTEASE-RELATED"/>
    <property type="match status" value="1"/>
</dbReference>
<evidence type="ECO:0000259" key="5">
    <source>
        <dbReference type="PROSITE" id="PS50240"/>
    </source>
</evidence>
<evidence type="ECO:0000313" key="7">
    <source>
        <dbReference type="Proteomes" id="UP000291343"/>
    </source>
</evidence>
<dbReference type="GO" id="GO:0004252">
    <property type="term" value="F:serine-type endopeptidase activity"/>
    <property type="evidence" value="ECO:0007669"/>
    <property type="project" value="InterPro"/>
</dbReference>
<dbReference type="SUPFAM" id="SSF50494">
    <property type="entry name" value="Trypsin-like serine proteases"/>
    <property type="match status" value="1"/>
</dbReference>
<evidence type="ECO:0000256" key="3">
    <source>
        <dbReference type="ARBA" id="ARBA00023180"/>
    </source>
</evidence>
<protein>
    <recommendedName>
        <fullName evidence="5">Peptidase S1 domain-containing protein</fullName>
    </recommendedName>
</protein>
<gene>
    <name evidence="6" type="ORF">LSTR_LSTR017054</name>
</gene>
<comment type="similarity">
    <text evidence="4">Belongs to the peptidase S1 family. CLIP subfamily.</text>
</comment>
<dbReference type="OrthoDB" id="7726766at2759"/>
<dbReference type="InParanoid" id="A0A482XFX0"/>